<evidence type="ECO:0000256" key="1">
    <source>
        <dbReference type="SAM" id="Phobius"/>
    </source>
</evidence>
<keyword evidence="1" id="KW-0812">Transmembrane</keyword>
<feature type="transmembrane region" description="Helical" evidence="1">
    <location>
        <begin position="284"/>
        <end position="307"/>
    </location>
</feature>
<feature type="transmembrane region" description="Helical" evidence="1">
    <location>
        <begin position="63"/>
        <end position="83"/>
    </location>
</feature>
<keyword evidence="3" id="KW-1185">Reference proteome</keyword>
<feature type="transmembrane region" description="Helical" evidence="1">
    <location>
        <begin position="319"/>
        <end position="341"/>
    </location>
</feature>
<dbReference type="EMBL" id="JADNRY010000166">
    <property type="protein sequence ID" value="KAF9062628.1"/>
    <property type="molecule type" value="Genomic_DNA"/>
</dbReference>
<organism evidence="2 3">
    <name type="scientific">Rhodocollybia butyracea</name>
    <dbReference type="NCBI Taxonomy" id="206335"/>
    <lineage>
        <taxon>Eukaryota</taxon>
        <taxon>Fungi</taxon>
        <taxon>Dikarya</taxon>
        <taxon>Basidiomycota</taxon>
        <taxon>Agaricomycotina</taxon>
        <taxon>Agaricomycetes</taxon>
        <taxon>Agaricomycetidae</taxon>
        <taxon>Agaricales</taxon>
        <taxon>Marasmiineae</taxon>
        <taxon>Omphalotaceae</taxon>
        <taxon>Rhodocollybia</taxon>
    </lineage>
</organism>
<feature type="transmembrane region" description="Helical" evidence="1">
    <location>
        <begin position="427"/>
        <end position="450"/>
    </location>
</feature>
<dbReference type="AlphaFoldDB" id="A0A9P5U2G8"/>
<evidence type="ECO:0000313" key="2">
    <source>
        <dbReference type="EMBL" id="KAF9062628.1"/>
    </source>
</evidence>
<dbReference type="Proteomes" id="UP000772434">
    <property type="component" value="Unassembled WGS sequence"/>
</dbReference>
<dbReference type="OrthoDB" id="3002343at2759"/>
<accession>A0A9P5U2G8</accession>
<reference evidence="2" key="1">
    <citation type="submission" date="2020-11" db="EMBL/GenBank/DDBJ databases">
        <authorList>
            <consortium name="DOE Joint Genome Institute"/>
            <person name="Ahrendt S."/>
            <person name="Riley R."/>
            <person name="Andreopoulos W."/>
            <person name="Labutti K."/>
            <person name="Pangilinan J."/>
            <person name="Ruiz-Duenas F.J."/>
            <person name="Barrasa J.M."/>
            <person name="Sanchez-Garcia M."/>
            <person name="Camarero S."/>
            <person name="Miyauchi S."/>
            <person name="Serrano A."/>
            <person name="Linde D."/>
            <person name="Babiker R."/>
            <person name="Drula E."/>
            <person name="Ayuso-Fernandez I."/>
            <person name="Pacheco R."/>
            <person name="Padilla G."/>
            <person name="Ferreira P."/>
            <person name="Barriuso J."/>
            <person name="Kellner H."/>
            <person name="Castanera R."/>
            <person name="Alfaro M."/>
            <person name="Ramirez L."/>
            <person name="Pisabarro A.G."/>
            <person name="Kuo A."/>
            <person name="Tritt A."/>
            <person name="Lipzen A."/>
            <person name="He G."/>
            <person name="Yan M."/>
            <person name="Ng V."/>
            <person name="Cullen D."/>
            <person name="Martin F."/>
            <person name="Rosso M.-N."/>
            <person name="Henrissat B."/>
            <person name="Hibbett D."/>
            <person name="Martinez A.T."/>
            <person name="Grigoriev I.V."/>
        </authorList>
    </citation>
    <scope>NUCLEOTIDE SEQUENCE</scope>
    <source>
        <strain evidence="2">AH 40177</strain>
    </source>
</reference>
<protein>
    <submittedName>
        <fullName evidence="2">Uncharacterized protein</fullName>
    </submittedName>
</protein>
<name>A0A9P5U2G8_9AGAR</name>
<keyword evidence="1" id="KW-0472">Membrane</keyword>
<comment type="caution">
    <text evidence="2">The sequence shown here is derived from an EMBL/GenBank/DDBJ whole genome shotgun (WGS) entry which is preliminary data.</text>
</comment>
<sequence>MIERIDAAAFILQETQQCPMRANQRGGELANLIILDDNNGQQKFWIAAEKDLRNTRRGFTQSFLAQVLLAFLAYLISFIAAVQESLGNPEVGLQFASSTVWSWMFPIVFGYVRVGSQCKVGTIKKALTDHKFIPSRNIAGNTELTAQIGFRPSTWAASVRCHRNPLQQQARAALLVLGQSLPRLYQMICTIHQYPPLTWWGFDVRGDERTEGPVFNYARILTWFTFAGHVHAGFNSAVASLQTIDMVQPLTTHDAAALCCLEQDLKAFMPFSTLRKHPQVIHHMLQAALVALFLQWGTTGAAIFVAYRTPAIGLGCRSGSYLIYGIAATVSWLMLVFSNLVSHKIMQRLETQPDTQSTRGLGRLAVITRLTGKAIAIVNAGWLIASSVMEDIGAFQNCWCQTDAFQFHEHGWTAVFKSASDLRNAAGGIWIGGFIWSMAVCIVVAVVFAYQVNGERNTLD</sequence>
<evidence type="ECO:0000313" key="3">
    <source>
        <dbReference type="Proteomes" id="UP000772434"/>
    </source>
</evidence>
<feature type="transmembrane region" description="Helical" evidence="1">
    <location>
        <begin position="95"/>
        <end position="114"/>
    </location>
</feature>
<keyword evidence="1" id="KW-1133">Transmembrane helix</keyword>
<gene>
    <name evidence="2" type="ORF">BDP27DRAFT_1336305</name>
</gene>
<proteinExistence type="predicted"/>